<evidence type="ECO:0000259" key="1">
    <source>
        <dbReference type="Pfam" id="PF03819"/>
    </source>
</evidence>
<sequence length="137" mass="15587">MISLHYSHKSSQDSHYGLVNKANNLKKYQELCRKTAKKFDDADKEILTWGLGIAGEAGDVAGCIKKTVSHNNDQRDGIKENIGDTLWYAAMICNFFGWELDEILNENFKKLQARYPEGFSEAAAKRGGKRIDWNEKK</sequence>
<reference evidence="2 3" key="1">
    <citation type="submission" date="2017-09" db="EMBL/GenBank/DDBJ databases">
        <title>Depth-based differentiation of microbial function through sediment-hosted aquifers and enrichment of novel symbionts in the deep terrestrial subsurface.</title>
        <authorList>
            <person name="Probst A.J."/>
            <person name="Ladd B."/>
            <person name="Jarett J.K."/>
            <person name="Geller-Mcgrath D.E."/>
            <person name="Sieber C.M."/>
            <person name="Emerson J.B."/>
            <person name="Anantharaman K."/>
            <person name="Thomas B.C."/>
            <person name="Malmstrom R."/>
            <person name="Stieglmeier M."/>
            <person name="Klingl A."/>
            <person name="Woyke T."/>
            <person name="Ryan C.M."/>
            <person name="Banfield J.F."/>
        </authorList>
    </citation>
    <scope>NUCLEOTIDE SEQUENCE [LARGE SCALE GENOMIC DNA]</scope>
    <source>
        <strain evidence="2">CG11_big_fil_rev_8_21_14_0_20_44_10</strain>
    </source>
</reference>
<dbReference type="InterPro" id="IPR011379">
    <property type="entry name" value="MazG-related_GP37"/>
</dbReference>
<dbReference type="SUPFAM" id="SSF101386">
    <property type="entry name" value="all-alpha NTP pyrophosphatases"/>
    <property type="match status" value="1"/>
</dbReference>
<proteinExistence type="predicted"/>
<dbReference type="Gene3D" id="1.10.287.1080">
    <property type="entry name" value="MazG-like"/>
    <property type="match status" value="1"/>
</dbReference>
<dbReference type="AlphaFoldDB" id="A0A2H0KQK6"/>
<comment type="caution">
    <text evidence="2">The sequence shown here is derived from an EMBL/GenBank/DDBJ whole genome shotgun (WGS) entry which is preliminary data.</text>
</comment>
<organism evidence="2 3">
    <name type="scientific">Candidatus Portnoybacteria bacterium CG11_big_fil_rev_8_21_14_0_20_44_10</name>
    <dbReference type="NCBI Taxonomy" id="1974818"/>
    <lineage>
        <taxon>Bacteria</taxon>
        <taxon>Candidatus Portnoyibacteriota</taxon>
    </lineage>
</organism>
<dbReference type="CDD" id="cd11541">
    <property type="entry name" value="NTP-PPase_u4"/>
    <property type="match status" value="1"/>
</dbReference>
<accession>A0A2H0KQK6</accession>
<dbReference type="EMBL" id="PCVN01000053">
    <property type="protein sequence ID" value="PIQ74426.1"/>
    <property type="molecule type" value="Genomic_DNA"/>
</dbReference>
<dbReference type="InterPro" id="IPR004518">
    <property type="entry name" value="MazG-like_dom"/>
</dbReference>
<name>A0A2H0KQK6_9BACT</name>
<evidence type="ECO:0000313" key="3">
    <source>
        <dbReference type="Proteomes" id="UP000231550"/>
    </source>
</evidence>
<dbReference type="Proteomes" id="UP000231550">
    <property type="component" value="Unassembled WGS sequence"/>
</dbReference>
<protein>
    <recommendedName>
        <fullName evidence="1">NTP pyrophosphohydrolase MazG-like domain-containing protein</fullName>
    </recommendedName>
</protein>
<feature type="domain" description="NTP pyrophosphohydrolase MazG-like" evidence="1">
    <location>
        <begin position="51"/>
        <end position="119"/>
    </location>
</feature>
<dbReference type="Pfam" id="PF03819">
    <property type="entry name" value="MazG"/>
    <property type="match status" value="1"/>
</dbReference>
<evidence type="ECO:0000313" key="2">
    <source>
        <dbReference type="EMBL" id="PIQ74426.1"/>
    </source>
</evidence>
<gene>
    <name evidence="2" type="ORF">COV85_02170</name>
</gene>